<comment type="caution">
    <text evidence="9">The sequence shown here is derived from an EMBL/GenBank/DDBJ whole genome shotgun (WGS) entry which is preliminary data.</text>
</comment>
<feature type="domain" description="ABC3 transporter permease C-terminal" evidence="8">
    <location>
        <begin position="277"/>
        <end position="395"/>
    </location>
</feature>
<dbReference type="AlphaFoldDB" id="A0A365P3I4"/>
<evidence type="ECO:0000313" key="9">
    <source>
        <dbReference type="EMBL" id="RBA29074.1"/>
    </source>
</evidence>
<keyword evidence="3" id="KW-1003">Cell membrane</keyword>
<feature type="transmembrane region" description="Helical" evidence="7">
    <location>
        <begin position="368"/>
        <end position="389"/>
    </location>
</feature>
<keyword evidence="4 7" id="KW-0812">Transmembrane</keyword>
<dbReference type="PANTHER" id="PTHR30489">
    <property type="entry name" value="LIPOPROTEIN-RELEASING SYSTEM TRANSMEMBRANE PROTEIN LOLE"/>
    <property type="match status" value="1"/>
</dbReference>
<dbReference type="GO" id="GO:0044874">
    <property type="term" value="P:lipoprotein localization to outer membrane"/>
    <property type="evidence" value="ECO:0007669"/>
    <property type="project" value="TreeGrafter"/>
</dbReference>
<protein>
    <submittedName>
        <fullName evidence="9">ABC transporter permease</fullName>
    </submittedName>
</protein>
<keyword evidence="6 7" id="KW-0472">Membrane</keyword>
<dbReference type="InterPro" id="IPR003838">
    <property type="entry name" value="ABC3_permease_C"/>
</dbReference>
<feature type="transmembrane region" description="Helical" evidence="7">
    <location>
        <begin position="321"/>
        <end position="348"/>
    </location>
</feature>
<dbReference type="RefSeq" id="WP_113988504.1">
    <property type="nucleotide sequence ID" value="NZ_QLST01000004.1"/>
</dbReference>
<dbReference type="InterPro" id="IPR051447">
    <property type="entry name" value="Lipoprotein-release_system"/>
</dbReference>
<evidence type="ECO:0000256" key="6">
    <source>
        <dbReference type="ARBA" id="ARBA00023136"/>
    </source>
</evidence>
<evidence type="ECO:0000313" key="10">
    <source>
        <dbReference type="Proteomes" id="UP000253319"/>
    </source>
</evidence>
<evidence type="ECO:0000259" key="8">
    <source>
        <dbReference type="Pfam" id="PF02687"/>
    </source>
</evidence>
<name>A0A365P3I4_9FLAO</name>
<accession>A0A365P3I4</accession>
<dbReference type="PANTHER" id="PTHR30489:SF0">
    <property type="entry name" value="LIPOPROTEIN-RELEASING SYSTEM TRANSMEMBRANE PROTEIN LOLE"/>
    <property type="match status" value="1"/>
</dbReference>
<organism evidence="9 10">
    <name type="scientific">Flavobacterium tibetense</name>
    <dbReference type="NCBI Taxonomy" id="2233533"/>
    <lineage>
        <taxon>Bacteria</taxon>
        <taxon>Pseudomonadati</taxon>
        <taxon>Bacteroidota</taxon>
        <taxon>Flavobacteriia</taxon>
        <taxon>Flavobacteriales</taxon>
        <taxon>Flavobacteriaceae</taxon>
        <taxon>Flavobacterium</taxon>
    </lineage>
</organism>
<dbReference type="Proteomes" id="UP000253319">
    <property type="component" value="Unassembled WGS sequence"/>
</dbReference>
<evidence type="ECO:0000256" key="7">
    <source>
        <dbReference type="SAM" id="Phobius"/>
    </source>
</evidence>
<feature type="transmembrane region" description="Helical" evidence="7">
    <location>
        <begin position="21"/>
        <end position="46"/>
    </location>
</feature>
<comment type="subcellular location">
    <subcellularLocation>
        <location evidence="1">Cell membrane</location>
        <topology evidence="1">Multi-pass membrane protein</topology>
    </subcellularLocation>
</comment>
<proteinExistence type="inferred from homology"/>
<keyword evidence="5 7" id="KW-1133">Transmembrane helix</keyword>
<evidence type="ECO:0000256" key="3">
    <source>
        <dbReference type="ARBA" id="ARBA00022475"/>
    </source>
</evidence>
<feature type="transmembrane region" description="Helical" evidence="7">
    <location>
        <begin position="273"/>
        <end position="300"/>
    </location>
</feature>
<evidence type="ECO:0000256" key="1">
    <source>
        <dbReference type="ARBA" id="ARBA00004651"/>
    </source>
</evidence>
<comment type="similarity">
    <text evidence="2">Belongs to the ABC-4 integral membrane protein family. LolC/E subfamily.</text>
</comment>
<evidence type="ECO:0000256" key="2">
    <source>
        <dbReference type="ARBA" id="ARBA00005236"/>
    </source>
</evidence>
<gene>
    <name evidence="9" type="ORF">DPN68_04755</name>
</gene>
<dbReference type="Pfam" id="PF02687">
    <property type="entry name" value="FtsX"/>
    <property type="match status" value="1"/>
</dbReference>
<evidence type="ECO:0000256" key="4">
    <source>
        <dbReference type="ARBA" id="ARBA00022692"/>
    </source>
</evidence>
<reference evidence="9 10" key="1">
    <citation type="submission" date="2018-06" db="EMBL/GenBank/DDBJ databases">
        <title>Flavobacterium tibetense sp. nov., isolated from a wetland YonghuCo on Tibetan Plateau.</title>
        <authorList>
            <person name="Xing P."/>
            <person name="Phurbu D."/>
            <person name="Lu H."/>
        </authorList>
    </citation>
    <scope>NUCLEOTIDE SEQUENCE [LARGE SCALE GENOMIC DNA]</scope>
    <source>
        <strain evidence="9 10">YH5</strain>
    </source>
</reference>
<sequence length="399" mass="44423">MNFSFYIAKRYTASFSKNTAINIITGIASLGIIAGTMALFVVLSAFSGLRNFSIGFTNASDPDLKLAPKEGKTLFITSQQETALNNSNLIANYSKVVEDRVLFFYDQKEQVAYLKGVDSVFTKVSAIDQHLYVGNWLEDNTKEVIVGAEISRKLSLGLFDYTNRLEVYTPKPGKGTFDRPEDAFNIATLQPVGIYNINEEVDVKYVYCSLDLAQNVLQLQPNQVSHIEFKLQPNVSEKEAITFIEKTFNNAVTVKTRMQLNDALYKMLNTENVVVYLIFTLVIIIALFNLIGALVMIIIDKKENLKTLYNLGNTIGTLQKIFLYQGLLITVIGSAIGLILGSALVLLQQQFEFLMITPTLAYPVVYEWQNIGIVLATIATLGFASSWIASRTVSKNLFG</sequence>
<keyword evidence="10" id="KW-1185">Reference proteome</keyword>
<dbReference type="OrthoDB" id="1522724at2"/>
<dbReference type="GO" id="GO:0098797">
    <property type="term" value="C:plasma membrane protein complex"/>
    <property type="evidence" value="ECO:0007669"/>
    <property type="project" value="TreeGrafter"/>
</dbReference>
<dbReference type="EMBL" id="QLST01000004">
    <property type="protein sequence ID" value="RBA29074.1"/>
    <property type="molecule type" value="Genomic_DNA"/>
</dbReference>
<evidence type="ECO:0000256" key="5">
    <source>
        <dbReference type="ARBA" id="ARBA00022989"/>
    </source>
</evidence>